<dbReference type="SUPFAM" id="SSF51905">
    <property type="entry name" value="FAD/NAD(P)-binding domain"/>
    <property type="match status" value="1"/>
</dbReference>
<dbReference type="PANTHER" id="PTHR13847">
    <property type="entry name" value="SARCOSINE DEHYDROGENASE-RELATED"/>
    <property type="match status" value="1"/>
</dbReference>
<feature type="region of interest" description="Disordered" evidence="2">
    <location>
        <begin position="401"/>
        <end position="427"/>
    </location>
</feature>
<evidence type="ECO:0000256" key="2">
    <source>
        <dbReference type="SAM" id="MobiDB-lite"/>
    </source>
</evidence>
<name>A0A6M1RY91_9HYPH</name>
<comment type="caution">
    <text evidence="4">The sequence shown here is derived from an EMBL/GenBank/DDBJ whole genome shotgun (WGS) entry which is preliminary data.</text>
</comment>
<feature type="domain" description="FAD dependent oxidoreductase" evidence="3">
    <location>
        <begin position="5"/>
        <end position="397"/>
    </location>
</feature>
<evidence type="ECO:0000313" key="5">
    <source>
        <dbReference type="Proteomes" id="UP000477849"/>
    </source>
</evidence>
<dbReference type="GO" id="GO:0016491">
    <property type="term" value="F:oxidoreductase activity"/>
    <property type="evidence" value="ECO:0007669"/>
    <property type="project" value="UniProtKB-KW"/>
</dbReference>
<sequence length="427" mass="45815">MKGSVAIVGSGVIGTVTAIELNRIGYDVTLIDREEPGSSEAASSGNGGWLCPASIIPVSVPSLIWRLPSFLFGKSAPLSGNVGFAIRNAGHFARFVNSGLTHNRVRNKATALSSLLSDTMARHQALAKEAGLQHLIRGDGLLYTYSSERAFRRDLCWWNLRRDLGVNWTFLDGRTLRTEEPGIERACFGAVLVTNAGHCIDPAGYVRGLADHARRRGTNFIKADVTRLIHSGQRLAGFETSKGMFAFDAAVICSGAHSRPLAQEIGDDPPLLGERGYHVTLRDGQRLRRPVMFDDALMVATPIVDGTRLAGQVEIATPGSPPDWSRAQALLDLAGGYLGGLPANIRQSGVSVWMGRRPAIADELPVIGRATNVENVHFAFGHGFTGLGAAPATAELVRHSLQSGRATSPKDAPFSPQRFPVRTSRAL</sequence>
<dbReference type="EMBL" id="JAAKZH010000012">
    <property type="protein sequence ID" value="NGO66572.1"/>
    <property type="molecule type" value="Genomic_DNA"/>
</dbReference>
<dbReference type="Gene3D" id="3.50.50.60">
    <property type="entry name" value="FAD/NAD(P)-binding domain"/>
    <property type="match status" value="2"/>
</dbReference>
<gene>
    <name evidence="4" type="ORF">G6N76_23160</name>
</gene>
<dbReference type="RefSeq" id="WP_163906363.1">
    <property type="nucleotide sequence ID" value="NZ_CP048428.1"/>
</dbReference>
<keyword evidence="5" id="KW-1185">Reference proteome</keyword>
<dbReference type="InterPro" id="IPR036188">
    <property type="entry name" value="FAD/NAD-bd_sf"/>
</dbReference>
<proteinExistence type="predicted"/>
<evidence type="ECO:0000259" key="3">
    <source>
        <dbReference type="Pfam" id="PF01266"/>
    </source>
</evidence>
<dbReference type="PANTHER" id="PTHR13847:SF289">
    <property type="entry name" value="GLYCINE OXIDASE"/>
    <property type="match status" value="1"/>
</dbReference>
<dbReference type="InterPro" id="IPR006076">
    <property type="entry name" value="FAD-dep_OxRdtase"/>
</dbReference>
<accession>A0A6M1RY91</accession>
<protein>
    <submittedName>
        <fullName evidence="4">FAD-binding oxidoreductase</fullName>
    </submittedName>
</protein>
<keyword evidence="1" id="KW-0560">Oxidoreductase</keyword>
<reference evidence="4 5" key="1">
    <citation type="submission" date="2020-02" db="EMBL/GenBank/DDBJ databases">
        <title>Genome sequence of the type strain CCBAU10050 of Rhizobium daejeonense.</title>
        <authorList>
            <person name="Gao J."/>
            <person name="Sun J."/>
        </authorList>
    </citation>
    <scope>NUCLEOTIDE SEQUENCE [LARGE SCALE GENOMIC DNA]</scope>
    <source>
        <strain evidence="4 5">CCBAU10050</strain>
    </source>
</reference>
<evidence type="ECO:0000256" key="1">
    <source>
        <dbReference type="ARBA" id="ARBA00023002"/>
    </source>
</evidence>
<dbReference type="Gene3D" id="3.30.9.10">
    <property type="entry name" value="D-Amino Acid Oxidase, subunit A, domain 2"/>
    <property type="match status" value="1"/>
</dbReference>
<organism evidence="4 5">
    <name type="scientific">Rhizobium daejeonense</name>
    <dbReference type="NCBI Taxonomy" id="240521"/>
    <lineage>
        <taxon>Bacteria</taxon>
        <taxon>Pseudomonadati</taxon>
        <taxon>Pseudomonadota</taxon>
        <taxon>Alphaproteobacteria</taxon>
        <taxon>Hyphomicrobiales</taxon>
        <taxon>Rhizobiaceae</taxon>
        <taxon>Rhizobium/Agrobacterium group</taxon>
        <taxon>Rhizobium</taxon>
    </lineage>
</organism>
<dbReference type="Proteomes" id="UP000477849">
    <property type="component" value="Unassembled WGS sequence"/>
</dbReference>
<dbReference type="SUPFAM" id="SSF54373">
    <property type="entry name" value="FAD-linked reductases, C-terminal domain"/>
    <property type="match status" value="1"/>
</dbReference>
<dbReference type="AlphaFoldDB" id="A0A6M1RY91"/>
<dbReference type="GO" id="GO:0005737">
    <property type="term" value="C:cytoplasm"/>
    <property type="evidence" value="ECO:0007669"/>
    <property type="project" value="TreeGrafter"/>
</dbReference>
<evidence type="ECO:0000313" key="4">
    <source>
        <dbReference type="EMBL" id="NGO66572.1"/>
    </source>
</evidence>
<dbReference type="Pfam" id="PF01266">
    <property type="entry name" value="DAO"/>
    <property type="match status" value="1"/>
</dbReference>